<accession>A0ACB9JH84</accession>
<name>A0ACB9JH84_9ASTR</name>
<organism evidence="1 2">
    <name type="scientific">Smallanthus sonchifolius</name>
    <dbReference type="NCBI Taxonomy" id="185202"/>
    <lineage>
        <taxon>Eukaryota</taxon>
        <taxon>Viridiplantae</taxon>
        <taxon>Streptophyta</taxon>
        <taxon>Embryophyta</taxon>
        <taxon>Tracheophyta</taxon>
        <taxon>Spermatophyta</taxon>
        <taxon>Magnoliopsida</taxon>
        <taxon>eudicotyledons</taxon>
        <taxon>Gunneridae</taxon>
        <taxon>Pentapetalae</taxon>
        <taxon>asterids</taxon>
        <taxon>campanulids</taxon>
        <taxon>Asterales</taxon>
        <taxon>Asteraceae</taxon>
        <taxon>Asteroideae</taxon>
        <taxon>Heliantheae alliance</taxon>
        <taxon>Millerieae</taxon>
        <taxon>Smallanthus</taxon>
    </lineage>
</organism>
<keyword evidence="2" id="KW-1185">Reference proteome</keyword>
<dbReference type="EMBL" id="CM042021">
    <property type="protein sequence ID" value="KAI3819834.1"/>
    <property type="molecule type" value="Genomic_DNA"/>
</dbReference>
<proteinExistence type="predicted"/>
<reference evidence="2" key="1">
    <citation type="journal article" date="2022" name="Mol. Ecol. Resour.">
        <title>The genomes of chicory, endive, great burdock and yacon provide insights into Asteraceae palaeo-polyploidization history and plant inulin production.</title>
        <authorList>
            <person name="Fan W."/>
            <person name="Wang S."/>
            <person name="Wang H."/>
            <person name="Wang A."/>
            <person name="Jiang F."/>
            <person name="Liu H."/>
            <person name="Zhao H."/>
            <person name="Xu D."/>
            <person name="Zhang Y."/>
        </authorList>
    </citation>
    <scope>NUCLEOTIDE SEQUENCE [LARGE SCALE GENOMIC DNA]</scope>
    <source>
        <strain evidence="2">cv. Yunnan</strain>
    </source>
</reference>
<gene>
    <name evidence="1" type="ORF">L1987_13686</name>
</gene>
<dbReference type="Proteomes" id="UP001056120">
    <property type="component" value="Linkage Group LG04"/>
</dbReference>
<comment type="caution">
    <text evidence="1">The sequence shown here is derived from an EMBL/GenBank/DDBJ whole genome shotgun (WGS) entry which is preliminary data.</text>
</comment>
<protein>
    <submittedName>
        <fullName evidence="1">Uncharacterized protein</fullName>
    </submittedName>
</protein>
<sequence length="68" mass="7964">MAKVLWIEDEERFDQRHSAHPKCMSHVVNKIRKLERKDQCSSKKPVGRFREVIHASKKLKTCCLKASS</sequence>
<evidence type="ECO:0000313" key="1">
    <source>
        <dbReference type="EMBL" id="KAI3819834.1"/>
    </source>
</evidence>
<evidence type="ECO:0000313" key="2">
    <source>
        <dbReference type="Proteomes" id="UP001056120"/>
    </source>
</evidence>
<reference evidence="1 2" key="2">
    <citation type="journal article" date="2022" name="Mol. Ecol. Resour.">
        <title>The genomes of chicory, endive, great burdock and yacon provide insights into Asteraceae paleo-polyploidization history and plant inulin production.</title>
        <authorList>
            <person name="Fan W."/>
            <person name="Wang S."/>
            <person name="Wang H."/>
            <person name="Wang A."/>
            <person name="Jiang F."/>
            <person name="Liu H."/>
            <person name="Zhao H."/>
            <person name="Xu D."/>
            <person name="Zhang Y."/>
        </authorList>
    </citation>
    <scope>NUCLEOTIDE SEQUENCE [LARGE SCALE GENOMIC DNA]</scope>
    <source>
        <strain evidence="2">cv. Yunnan</strain>
        <tissue evidence="1">Leaves</tissue>
    </source>
</reference>